<dbReference type="GO" id="GO:0006285">
    <property type="term" value="P:base-excision repair, AP site formation"/>
    <property type="evidence" value="ECO:0007669"/>
    <property type="project" value="TreeGrafter"/>
</dbReference>
<reference evidence="9" key="2">
    <citation type="submission" date="2023-06" db="EMBL/GenBank/DDBJ databases">
        <authorList>
            <consortium name="Clinical and Environmental Microbiology Branch: Whole genome sequencing antimicrobial resistance pathogens in the healthcare setting"/>
        </authorList>
    </citation>
    <scope>NUCLEOTIDE SEQUENCE</scope>
    <source>
        <strain evidence="9">2021CK-01020</strain>
    </source>
</reference>
<dbReference type="Pfam" id="PF00730">
    <property type="entry name" value="HhH-GPD"/>
    <property type="match status" value="1"/>
</dbReference>
<dbReference type="PANTHER" id="PTHR43003:SF13">
    <property type="entry name" value="DNA-3-METHYLADENINE GLYCOSYLASE 2"/>
    <property type="match status" value="1"/>
</dbReference>
<evidence type="ECO:0000259" key="7">
    <source>
        <dbReference type="SMART" id="SM01009"/>
    </source>
</evidence>
<keyword evidence="3" id="KW-0227">DNA damage</keyword>
<dbReference type="Pfam" id="PF06029">
    <property type="entry name" value="AlkA_N"/>
    <property type="match status" value="1"/>
</dbReference>
<gene>
    <name evidence="8" type="ORF">GNQ48_01120</name>
    <name evidence="9" type="ORF">L4V69_22310</name>
</gene>
<dbReference type="SMART" id="SM00478">
    <property type="entry name" value="ENDO3c"/>
    <property type="match status" value="1"/>
</dbReference>
<dbReference type="GO" id="GO:0032131">
    <property type="term" value="F:alkylated DNA binding"/>
    <property type="evidence" value="ECO:0007669"/>
    <property type="project" value="TreeGrafter"/>
</dbReference>
<evidence type="ECO:0000256" key="4">
    <source>
        <dbReference type="ARBA" id="ARBA00022801"/>
    </source>
</evidence>
<dbReference type="GO" id="GO:0043916">
    <property type="term" value="F:DNA-7-methylguanine glycosylase activity"/>
    <property type="evidence" value="ECO:0007669"/>
    <property type="project" value="TreeGrafter"/>
</dbReference>
<protein>
    <recommendedName>
        <fullName evidence="2">DNA-3-methyladenine glycosylase II</fullName>
        <ecNumber evidence="2">3.2.2.21</ecNumber>
    </recommendedName>
</protein>
<dbReference type="InterPro" id="IPR010316">
    <property type="entry name" value="AlkA_N"/>
</dbReference>
<feature type="domain" description="DNA-3-methyladenine glycosylase AlkA N-terminal" evidence="7">
    <location>
        <begin position="9"/>
        <end position="126"/>
    </location>
</feature>
<evidence type="ECO:0000313" key="8">
    <source>
        <dbReference type="EMBL" id="MUI33589.1"/>
    </source>
</evidence>
<dbReference type="InterPro" id="IPR011257">
    <property type="entry name" value="DNA_glycosylase"/>
</dbReference>
<organism evidence="8 10">
    <name type="scientific">Pseudomonas aeruginosa</name>
    <dbReference type="NCBI Taxonomy" id="287"/>
    <lineage>
        <taxon>Bacteria</taxon>
        <taxon>Pseudomonadati</taxon>
        <taxon>Pseudomonadota</taxon>
        <taxon>Gammaproteobacteria</taxon>
        <taxon>Pseudomonadales</taxon>
        <taxon>Pseudomonadaceae</taxon>
        <taxon>Pseudomonas</taxon>
    </lineage>
</organism>
<dbReference type="Gene3D" id="1.10.340.30">
    <property type="entry name" value="Hypothetical protein, domain 2"/>
    <property type="match status" value="1"/>
</dbReference>
<keyword evidence="4" id="KW-0378">Hydrolase</keyword>
<feature type="domain" description="HhH-GPD" evidence="6">
    <location>
        <begin position="136"/>
        <end position="294"/>
    </location>
</feature>
<keyword evidence="5" id="KW-0234">DNA repair</keyword>
<dbReference type="InterPro" id="IPR051912">
    <property type="entry name" value="Alkylbase_DNA_Glycosylase/TA"/>
</dbReference>
<dbReference type="KEGG" id="paeb:NCGM1900_4880"/>
<dbReference type="CDD" id="cd00056">
    <property type="entry name" value="ENDO3c"/>
    <property type="match status" value="1"/>
</dbReference>
<accession>A0A077JXI7</accession>
<dbReference type="FunFam" id="1.10.340.30:FF:000008">
    <property type="entry name" value="DNA-3-methyladenine glycosylase 2"/>
    <property type="match status" value="1"/>
</dbReference>
<evidence type="ECO:0000256" key="1">
    <source>
        <dbReference type="ARBA" id="ARBA00000086"/>
    </source>
</evidence>
<evidence type="ECO:0000259" key="6">
    <source>
        <dbReference type="SMART" id="SM00478"/>
    </source>
</evidence>
<reference evidence="8 10" key="1">
    <citation type="submission" date="2019-11" db="EMBL/GenBank/DDBJ databases">
        <title>Genomes of ocular Pseudomonas aeruginosa isolates.</title>
        <authorList>
            <person name="Khan M."/>
            <person name="Rice S.A."/>
            <person name="Willcox M.D.P."/>
            <person name="Stapleton F."/>
        </authorList>
    </citation>
    <scope>NUCLEOTIDE SEQUENCE [LARGE SCALE GENOMIC DNA]</scope>
    <source>
        <strain evidence="8 10">PA221</strain>
    </source>
</reference>
<dbReference type="GO" id="GO:0006307">
    <property type="term" value="P:DNA alkylation repair"/>
    <property type="evidence" value="ECO:0007669"/>
    <property type="project" value="TreeGrafter"/>
</dbReference>
<dbReference type="Gene3D" id="1.10.1670.10">
    <property type="entry name" value="Helix-hairpin-Helix base-excision DNA repair enzymes (C-terminal)"/>
    <property type="match status" value="1"/>
</dbReference>
<dbReference type="AlphaFoldDB" id="A0A077JXI7"/>
<evidence type="ECO:0000256" key="5">
    <source>
        <dbReference type="ARBA" id="ARBA00023204"/>
    </source>
</evidence>
<dbReference type="PANTHER" id="PTHR43003">
    <property type="entry name" value="DNA-3-METHYLADENINE GLYCOSYLASE"/>
    <property type="match status" value="1"/>
</dbReference>
<dbReference type="InterPro" id="IPR037046">
    <property type="entry name" value="AlkA_N_sf"/>
</dbReference>
<dbReference type="GO" id="GO:0005737">
    <property type="term" value="C:cytoplasm"/>
    <property type="evidence" value="ECO:0007669"/>
    <property type="project" value="TreeGrafter"/>
</dbReference>
<evidence type="ECO:0000256" key="3">
    <source>
        <dbReference type="ARBA" id="ARBA00022763"/>
    </source>
</evidence>
<dbReference type="SUPFAM" id="SSF55945">
    <property type="entry name" value="TATA-box binding protein-like"/>
    <property type="match status" value="1"/>
</dbReference>
<dbReference type="RefSeq" id="WP_003087659.1">
    <property type="nucleotide sequence ID" value="NZ_AP014622.1"/>
</dbReference>
<reference evidence="9" key="3">
    <citation type="submission" date="2023-10" db="EMBL/GenBank/DDBJ databases">
        <title>Pathogen: clinical or host-associated sample.</title>
        <authorList>
            <person name="Hergert J."/>
            <person name="Casey R."/>
            <person name="Wagner J."/>
            <person name="Young E.L."/>
            <person name="Oakeson K.F."/>
        </authorList>
    </citation>
    <scope>NUCLEOTIDE SEQUENCE</scope>
    <source>
        <strain evidence="9">2021CK-01020</strain>
    </source>
</reference>
<dbReference type="EC" id="3.2.2.21" evidence="2"/>
<dbReference type="EMBL" id="CP136986">
    <property type="protein sequence ID" value="WOS75237.1"/>
    <property type="molecule type" value="Genomic_DNA"/>
</dbReference>
<dbReference type="InterPro" id="IPR023170">
    <property type="entry name" value="HhH_base_excis_C"/>
</dbReference>
<proteinExistence type="predicted"/>
<dbReference type="InterPro" id="IPR003265">
    <property type="entry name" value="HhH-GPD_domain"/>
</dbReference>
<name>A0A077JXI7_PSEAI</name>
<dbReference type="Proteomes" id="UP000433532">
    <property type="component" value="Unassembled WGS sequence"/>
</dbReference>
<comment type="catalytic activity">
    <reaction evidence="1">
        <text>Hydrolysis of alkylated DNA, releasing 3-methyladenine, 3-methylguanine, 7-methylguanine and 7-methyladenine.</text>
        <dbReference type="EC" id="3.2.2.21"/>
    </reaction>
</comment>
<dbReference type="GO" id="GO:0008725">
    <property type="term" value="F:DNA-3-methyladenine glycosylase activity"/>
    <property type="evidence" value="ECO:0007669"/>
    <property type="project" value="TreeGrafter"/>
</dbReference>
<dbReference type="SUPFAM" id="SSF48150">
    <property type="entry name" value="DNA-glycosylase"/>
    <property type="match status" value="1"/>
</dbReference>
<sequence>MSQPTSPLVLHLPYQSPWEWRQFHQHFALRLLAGVESLGDDHYARSFRANGRPAWFEVRPLAERQVLALSLSPSAHALAAELEARVRRMFDLDSDPAAIARHFAGDPLLGPLVAANPGLRLPVAFDPFEQAVRAIVGQQVTVKAAVTITGRLIQRLGEPLENLGYDGISHLFPTPAALAQANLDGIGMPGKRVQTLQRFAAAIASGELSLDLADGPEALVERLCALPGIGPWTAEYIALRAMGEADAFPAADLGLLKSTVWGPQGIDARSLKARAEAWRPWRAYAAIHLWHHYAAGG</sequence>
<dbReference type="SMART" id="SM01009">
    <property type="entry name" value="AlkA_N"/>
    <property type="match status" value="1"/>
</dbReference>
<dbReference type="Proteomes" id="UP001297540">
    <property type="component" value="Chromosome"/>
</dbReference>
<evidence type="ECO:0000256" key="2">
    <source>
        <dbReference type="ARBA" id="ARBA00012000"/>
    </source>
</evidence>
<dbReference type="EMBL" id="WOAD01000001">
    <property type="protein sequence ID" value="MUI33589.1"/>
    <property type="molecule type" value="Genomic_DNA"/>
</dbReference>
<dbReference type="GO" id="GO:0032993">
    <property type="term" value="C:protein-DNA complex"/>
    <property type="evidence" value="ECO:0007669"/>
    <property type="project" value="TreeGrafter"/>
</dbReference>
<evidence type="ECO:0000313" key="9">
    <source>
        <dbReference type="EMBL" id="WOS75237.1"/>
    </source>
</evidence>
<evidence type="ECO:0000313" key="10">
    <source>
        <dbReference type="Proteomes" id="UP000433532"/>
    </source>
</evidence>
<dbReference type="Gene3D" id="3.30.310.20">
    <property type="entry name" value="DNA-3-methyladenine glycosylase AlkA, N-terminal domain"/>
    <property type="match status" value="1"/>
</dbReference>